<dbReference type="InterPro" id="IPR046373">
    <property type="entry name" value="Acyl-CoA_Oxase/DH_mid-dom_sf"/>
</dbReference>
<comment type="caution">
    <text evidence="10">The sequence shown here is derived from an EMBL/GenBank/DDBJ whole genome shotgun (WGS) entry which is preliminary data.</text>
</comment>
<reference evidence="10 11" key="2">
    <citation type="submission" date="2018-06" db="EMBL/GenBank/DDBJ databases">
        <title>Sequencing of bacterial isolates from soil warming experiment in Harvard Forest, Massachusetts, USA.</title>
        <authorList>
            <person name="Deangelis K.PhD."/>
        </authorList>
    </citation>
    <scope>NUCLEOTIDE SEQUENCE [LARGE SCALE GENOMIC DNA]</scope>
    <source>
        <strain evidence="10 11">GAS496</strain>
    </source>
</reference>
<accession>A0A318H745</accession>
<dbReference type="InterPro" id="IPR052161">
    <property type="entry name" value="Mycobact_Acyl-CoA_DH"/>
</dbReference>
<evidence type="ECO:0000313" key="10">
    <source>
        <dbReference type="EMBL" id="PXX00779.1"/>
    </source>
</evidence>
<dbReference type="EMBL" id="QJJU01000033">
    <property type="protein sequence ID" value="PXX00779.1"/>
    <property type="molecule type" value="Genomic_DNA"/>
</dbReference>
<dbReference type="InterPro" id="IPR037069">
    <property type="entry name" value="AcylCoA_DH/ox_N_sf"/>
</dbReference>
<dbReference type="InterPro" id="IPR036250">
    <property type="entry name" value="AcylCo_DH-like_C"/>
</dbReference>
<comment type="similarity">
    <text evidence="2 6">Belongs to the acyl-CoA dehydrogenase family.</text>
</comment>
<evidence type="ECO:0000256" key="4">
    <source>
        <dbReference type="ARBA" id="ARBA00022827"/>
    </source>
</evidence>
<dbReference type="Gene3D" id="1.10.540.10">
    <property type="entry name" value="Acyl-CoA dehydrogenase/oxidase, N-terminal domain"/>
    <property type="match status" value="1"/>
</dbReference>
<keyword evidence="3 6" id="KW-0285">Flavoprotein</keyword>
<evidence type="ECO:0000259" key="8">
    <source>
        <dbReference type="Pfam" id="PF02770"/>
    </source>
</evidence>
<dbReference type="SUPFAM" id="SSF47203">
    <property type="entry name" value="Acyl-CoA dehydrogenase C-terminal domain-like"/>
    <property type="match status" value="1"/>
</dbReference>
<dbReference type="GO" id="GO:0016627">
    <property type="term" value="F:oxidoreductase activity, acting on the CH-CH group of donors"/>
    <property type="evidence" value="ECO:0007669"/>
    <property type="project" value="InterPro"/>
</dbReference>
<protein>
    <recommendedName>
        <fullName evidence="12">Acyl-CoA dehydrogenase</fullName>
    </recommendedName>
</protein>
<evidence type="ECO:0000313" key="11">
    <source>
        <dbReference type="Proteomes" id="UP000247781"/>
    </source>
</evidence>
<dbReference type="SUPFAM" id="SSF56645">
    <property type="entry name" value="Acyl-CoA dehydrogenase NM domain-like"/>
    <property type="match status" value="1"/>
</dbReference>
<name>A0A318H745_9MYCO</name>
<dbReference type="Pfam" id="PF02771">
    <property type="entry name" value="Acyl-CoA_dh_N"/>
    <property type="match status" value="1"/>
</dbReference>
<keyword evidence="4 6" id="KW-0274">FAD</keyword>
<proteinExistence type="inferred from homology"/>
<feature type="domain" description="Acyl-CoA dehydrogenase/oxidase N-terminal" evidence="9">
    <location>
        <begin position="6"/>
        <end position="119"/>
    </location>
</feature>
<evidence type="ECO:0000256" key="3">
    <source>
        <dbReference type="ARBA" id="ARBA00022630"/>
    </source>
</evidence>
<evidence type="ECO:0000259" key="7">
    <source>
        <dbReference type="Pfam" id="PF00441"/>
    </source>
</evidence>
<dbReference type="Pfam" id="PF00441">
    <property type="entry name" value="Acyl-CoA_dh_1"/>
    <property type="match status" value="1"/>
</dbReference>
<evidence type="ECO:0008006" key="12">
    <source>
        <dbReference type="Google" id="ProtNLM"/>
    </source>
</evidence>
<dbReference type="PANTHER" id="PTHR43292:SF3">
    <property type="entry name" value="ACYL-COA DEHYDROGENASE FADE29"/>
    <property type="match status" value="1"/>
</dbReference>
<evidence type="ECO:0000259" key="9">
    <source>
        <dbReference type="Pfam" id="PF02771"/>
    </source>
</evidence>
<dbReference type="Proteomes" id="UP000247781">
    <property type="component" value="Unassembled WGS sequence"/>
</dbReference>
<dbReference type="InterPro" id="IPR009100">
    <property type="entry name" value="AcylCoA_DH/oxidase_NM_dom_sf"/>
</dbReference>
<dbReference type="Gene3D" id="2.40.110.10">
    <property type="entry name" value="Butyryl-CoA Dehydrogenase, subunit A, domain 2"/>
    <property type="match status" value="1"/>
</dbReference>
<dbReference type="PANTHER" id="PTHR43292">
    <property type="entry name" value="ACYL-COA DEHYDROGENASE"/>
    <property type="match status" value="1"/>
</dbReference>
<dbReference type="OrthoDB" id="2431337at2"/>
<sequence>MDLQETAEQTALRKELSAYVTTLMTDEERRQLAIAQVGGPRFRELTKRMGNDGWLGVGWPVEYGGQGRPIQDQYVFFDELMRTGLPFPFVTINTVGPTLMAAGTPEQRAKYLPGMLSGDIVFAIGYTESEAGTDLASLRTRAVPDGNDWIITGAKVFTTGANTADYVWLACRTDPTAPKHRGISIFIVPTTTPGFSWTPINLVGGNITTATSYHDVRIPADSLVGEFNGGWQLITTQLNHERIGLAANGGRMIALWEQVLAWTRHTGVIDLAWVQHDMARAAALLEAMRLINWKMTWAVARDGLKGAEAAAAKVFGTETHVEVQLILLAVLGAAGRVRSGTEAHCLAGEVEHTSRQGIVNTFGGGVNEVLRDMVATAGLGMPRPQRGQ</sequence>
<dbReference type="GO" id="GO:0005886">
    <property type="term" value="C:plasma membrane"/>
    <property type="evidence" value="ECO:0007669"/>
    <property type="project" value="TreeGrafter"/>
</dbReference>
<dbReference type="InterPro" id="IPR013786">
    <property type="entry name" value="AcylCoA_DH/ox_N"/>
</dbReference>
<feature type="domain" description="Acyl-CoA dehydrogenase/oxidase C-terminal" evidence="7">
    <location>
        <begin position="228"/>
        <end position="377"/>
    </location>
</feature>
<dbReference type="Pfam" id="PF02770">
    <property type="entry name" value="Acyl-CoA_dh_M"/>
    <property type="match status" value="1"/>
</dbReference>
<dbReference type="InterPro" id="IPR006091">
    <property type="entry name" value="Acyl-CoA_Oxase/DH_mid-dom"/>
</dbReference>
<evidence type="ECO:0000256" key="6">
    <source>
        <dbReference type="RuleBase" id="RU362125"/>
    </source>
</evidence>
<reference evidence="11" key="1">
    <citation type="submission" date="2018-05" db="EMBL/GenBank/DDBJ databases">
        <authorList>
            <person name="Deangelis K."/>
            <person name="Huntemann M."/>
            <person name="Clum A."/>
            <person name="Pillay M."/>
            <person name="Palaniappan K."/>
            <person name="Varghese N."/>
            <person name="Mikhailova N."/>
            <person name="Stamatis D."/>
            <person name="Reddy T."/>
            <person name="Daum C."/>
            <person name="Shapiro N."/>
            <person name="Ivanova N."/>
            <person name="Kyrpides N."/>
            <person name="Woyke T."/>
        </authorList>
    </citation>
    <scope>NUCLEOTIDE SEQUENCE [LARGE SCALE GENOMIC DNA]</scope>
    <source>
        <strain evidence="11">GAS496</strain>
    </source>
</reference>
<dbReference type="AlphaFoldDB" id="A0A318H745"/>
<evidence type="ECO:0000256" key="1">
    <source>
        <dbReference type="ARBA" id="ARBA00001974"/>
    </source>
</evidence>
<comment type="cofactor">
    <cofactor evidence="1 6">
        <name>FAD</name>
        <dbReference type="ChEBI" id="CHEBI:57692"/>
    </cofactor>
</comment>
<keyword evidence="5 6" id="KW-0560">Oxidoreductase</keyword>
<keyword evidence="11" id="KW-1185">Reference proteome</keyword>
<evidence type="ECO:0000256" key="5">
    <source>
        <dbReference type="ARBA" id="ARBA00023002"/>
    </source>
</evidence>
<evidence type="ECO:0000256" key="2">
    <source>
        <dbReference type="ARBA" id="ARBA00009347"/>
    </source>
</evidence>
<dbReference type="InterPro" id="IPR009075">
    <property type="entry name" value="AcylCo_DH/oxidase_C"/>
</dbReference>
<dbReference type="RefSeq" id="WP_110319726.1">
    <property type="nucleotide sequence ID" value="NZ_QJJU01000033.1"/>
</dbReference>
<dbReference type="Gene3D" id="1.20.140.10">
    <property type="entry name" value="Butyryl-CoA Dehydrogenase, subunit A, domain 3"/>
    <property type="match status" value="1"/>
</dbReference>
<feature type="domain" description="Acyl-CoA oxidase/dehydrogenase middle" evidence="8">
    <location>
        <begin position="123"/>
        <end position="205"/>
    </location>
</feature>
<gene>
    <name evidence="10" type="ORF">C8E89_13340</name>
</gene>
<dbReference type="GO" id="GO:0050660">
    <property type="term" value="F:flavin adenine dinucleotide binding"/>
    <property type="evidence" value="ECO:0007669"/>
    <property type="project" value="InterPro"/>
</dbReference>
<organism evidence="10 11">
    <name type="scientific">Mycolicibacterium moriokaense</name>
    <dbReference type="NCBI Taxonomy" id="39691"/>
    <lineage>
        <taxon>Bacteria</taxon>
        <taxon>Bacillati</taxon>
        <taxon>Actinomycetota</taxon>
        <taxon>Actinomycetes</taxon>
        <taxon>Mycobacteriales</taxon>
        <taxon>Mycobacteriaceae</taxon>
        <taxon>Mycolicibacterium</taxon>
    </lineage>
</organism>